<reference evidence="2" key="1">
    <citation type="submission" date="2022-05" db="EMBL/GenBank/DDBJ databases">
        <title>Jatrophihabitans sp. SB3-54 whole genome sequence.</title>
        <authorList>
            <person name="Suh M.K."/>
            <person name="Eom M.K."/>
            <person name="Kim J.S."/>
            <person name="Kim H.S."/>
            <person name="Do H.E."/>
            <person name="Shin Y.K."/>
            <person name="Lee J.-S."/>
        </authorList>
    </citation>
    <scope>NUCLEOTIDE SEQUENCE</scope>
    <source>
        <strain evidence="2">SB3-54</strain>
    </source>
</reference>
<feature type="transmembrane region" description="Helical" evidence="1">
    <location>
        <begin position="24"/>
        <end position="45"/>
    </location>
</feature>
<feature type="transmembrane region" description="Helical" evidence="1">
    <location>
        <begin position="66"/>
        <end position="88"/>
    </location>
</feature>
<evidence type="ECO:0008006" key="4">
    <source>
        <dbReference type="Google" id="ProtNLM"/>
    </source>
</evidence>
<keyword evidence="3" id="KW-1185">Reference proteome</keyword>
<proteinExistence type="predicted"/>
<evidence type="ECO:0000256" key="1">
    <source>
        <dbReference type="SAM" id="Phobius"/>
    </source>
</evidence>
<sequence length="112" mass="11555">MITAVLVLAASAAAGHWKWIGSAVAVSLAAGLIFGFFWRFLGVGFGDVRLAILGGLGLAHPTRVGFLVGFGAFVLITLLQAVITLARGGNRRSLFPYGPAIAMAFLLAAAVQ</sequence>
<dbReference type="RefSeq" id="WP_269445028.1">
    <property type="nucleotide sequence ID" value="NZ_CP097463.1"/>
</dbReference>
<evidence type="ECO:0000313" key="3">
    <source>
        <dbReference type="Proteomes" id="UP001164693"/>
    </source>
</evidence>
<keyword evidence="1" id="KW-0472">Membrane</keyword>
<name>A0ABY7K2R9_9ACTN</name>
<protein>
    <recommendedName>
        <fullName evidence="4">Prepilin type IV endopeptidase peptidase domain-containing protein</fullName>
    </recommendedName>
</protein>
<gene>
    <name evidence="2" type="ORF">M6B22_06930</name>
</gene>
<keyword evidence="1" id="KW-0812">Transmembrane</keyword>
<evidence type="ECO:0000313" key="2">
    <source>
        <dbReference type="EMBL" id="WAX58490.1"/>
    </source>
</evidence>
<dbReference type="EMBL" id="CP097463">
    <property type="protein sequence ID" value="WAX58490.1"/>
    <property type="molecule type" value="Genomic_DNA"/>
</dbReference>
<keyword evidence="1" id="KW-1133">Transmembrane helix</keyword>
<dbReference type="Proteomes" id="UP001164693">
    <property type="component" value="Chromosome"/>
</dbReference>
<accession>A0ABY7K2R9</accession>
<feature type="transmembrane region" description="Helical" evidence="1">
    <location>
        <begin position="94"/>
        <end position="111"/>
    </location>
</feature>
<organism evidence="2 3">
    <name type="scientific">Jatrophihabitans cynanchi</name>
    <dbReference type="NCBI Taxonomy" id="2944128"/>
    <lineage>
        <taxon>Bacteria</taxon>
        <taxon>Bacillati</taxon>
        <taxon>Actinomycetota</taxon>
        <taxon>Actinomycetes</taxon>
        <taxon>Jatrophihabitantales</taxon>
        <taxon>Jatrophihabitantaceae</taxon>
        <taxon>Jatrophihabitans</taxon>
    </lineage>
</organism>